<keyword evidence="6" id="KW-0221">Differentiation</keyword>
<dbReference type="PANTHER" id="PTHR11848">
    <property type="entry name" value="TGF-BETA FAMILY"/>
    <property type="match status" value="1"/>
</dbReference>
<comment type="subcellular location">
    <subcellularLocation>
        <location evidence="1">Secreted</location>
    </subcellularLocation>
</comment>
<gene>
    <name evidence="14" type="ORF">ACAOBT_LOCUS975</name>
</gene>
<evidence type="ECO:0000256" key="7">
    <source>
        <dbReference type="ARBA" id="ARBA00023030"/>
    </source>
</evidence>
<keyword evidence="3" id="KW-0217">Developmental protein</keyword>
<dbReference type="FunFam" id="2.60.120.970:FF:000018">
    <property type="entry name" value="Decapentaplegic, isoform A"/>
    <property type="match status" value="1"/>
</dbReference>
<dbReference type="PANTHER" id="PTHR11848:SF263">
    <property type="entry name" value="PROTEIN DECAPENTAPLEGIC"/>
    <property type="match status" value="1"/>
</dbReference>
<protein>
    <recommendedName>
        <fullName evidence="10">Protein decapentaplegic</fullName>
    </recommendedName>
</protein>
<evidence type="ECO:0000256" key="12">
    <source>
        <dbReference type="SAM" id="MobiDB-lite"/>
    </source>
</evidence>
<dbReference type="GO" id="GO:0030154">
    <property type="term" value="P:cell differentiation"/>
    <property type="evidence" value="ECO:0007669"/>
    <property type="project" value="UniProtKB-KW"/>
</dbReference>
<evidence type="ECO:0000256" key="5">
    <source>
        <dbReference type="ARBA" id="ARBA00022729"/>
    </source>
</evidence>
<dbReference type="SUPFAM" id="SSF57501">
    <property type="entry name" value="Cystine-knot cytokines"/>
    <property type="match status" value="1"/>
</dbReference>
<keyword evidence="8" id="KW-1015">Disulfide bond</keyword>
<dbReference type="EMBL" id="CAKOFQ010006660">
    <property type="protein sequence ID" value="CAH1955233.1"/>
    <property type="molecule type" value="Genomic_DNA"/>
</dbReference>
<dbReference type="Pfam" id="PF00688">
    <property type="entry name" value="TGFb_propeptide"/>
    <property type="match status" value="1"/>
</dbReference>
<evidence type="ECO:0000256" key="10">
    <source>
        <dbReference type="ARBA" id="ARBA00074604"/>
    </source>
</evidence>
<evidence type="ECO:0000256" key="4">
    <source>
        <dbReference type="ARBA" id="ARBA00022525"/>
    </source>
</evidence>
<dbReference type="Gene3D" id="2.60.120.970">
    <property type="match status" value="1"/>
</dbReference>
<evidence type="ECO:0000256" key="3">
    <source>
        <dbReference type="ARBA" id="ARBA00022473"/>
    </source>
</evidence>
<dbReference type="GO" id="GO:0008083">
    <property type="term" value="F:growth factor activity"/>
    <property type="evidence" value="ECO:0007669"/>
    <property type="project" value="UniProtKB-KW"/>
</dbReference>
<evidence type="ECO:0000259" key="13">
    <source>
        <dbReference type="PROSITE" id="PS51362"/>
    </source>
</evidence>
<dbReference type="InterPro" id="IPR001111">
    <property type="entry name" value="TGF-b_propeptide"/>
</dbReference>
<dbReference type="GO" id="GO:0005615">
    <property type="term" value="C:extracellular space"/>
    <property type="evidence" value="ECO:0007669"/>
    <property type="project" value="TreeGrafter"/>
</dbReference>
<dbReference type="GO" id="GO:0051094">
    <property type="term" value="P:positive regulation of developmental process"/>
    <property type="evidence" value="ECO:0007669"/>
    <property type="project" value="UniProtKB-ARBA"/>
</dbReference>
<feature type="domain" description="TGF-beta family profile" evidence="13">
    <location>
        <begin position="341"/>
        <end position="461"/>
    </location>
</feature>
<feature type="region of interest" description="Disordered" evidence="12">
    <location>
        <begin position="291"/>
        <end position="317"/>
    </location>
</feature>
<dbReference type="GO" id="GO:0051240">
    <property type="term" value="P:positive regulation of multicellular organismal process"/>
    <property type="evidence" value="ECO:0007669"/>
    <property type="project" value="UniProtKB-ARBA"/>
</dbReference>
<comment type="caution">
    <text evidence="14">The sequence shown here is derived from an EMBL/GenBank/DDBJ whole genome shotgun (WGS) entry which is preliminary data.</text>
</comment>
<comment type="similarity">
    <text evidence="2 11">Belongs to the TGF-beta family.</text>
</comment>
<feature type="compositionally biased region" description="Polar residues" evidence="12">
    <location>
        <begin position="292"/>
        <end position="311"/>
    </location>
</feature>
<dbReference type="InterPro" id="IPR017948">
    <property type="entry name" value="TGFb_CS"/>
</dbReference>
<sequence length="461" mass="51963">MIGCTTWHLVDSGLMATFAMNKVRMHCLGKVSASVVLCRVPEPTKNWPQPVKMNLGAGAVWFAILAALQICRRSSATSNTISSSKDLPKEVLHQVESNLMSLFGFRTRPKVDRSKLVIPEAMLKMYEKQMGFPLDTASIPKVGWNTKGANTVRSFTHIVSPVDQRFPGHHKFRLKFDVNSIPKEEKLEAAELTLSRSKLHWTTDNEKEHFQRILVNDIVKPGVKGKHGPITRLVDSKLIDTRKNSTISLDVLPAVLRWIQDPKQNHGLLITVNGIARNKTKPAHHIRLRRSIAQQGDSTVQSESQATTSDDWPSAQPLLLTYTDDGKNMQRTGRHLADIPRRRRATKYKGRRREEKREPCARHKMYVDFTDVGWSDWIVAPPGYDAYHCRGECSFPLAAHLNTTNHAIVQTLMNSVNPTKVPKTCCVPTALNSISMLYVDDENKVVLKNYKEMVVMGCGCR</sequence>
<keyword evidence="9" id="KW-0325">Glycoprotein</keyword>
<dbReference type="InterPro" id="IPR001839">
    <property type="entry name" value="TGF-b_C"/>
</dbReference>
<dbReference type="Pfam" id="PF00019">
    <property type="entry name" value="TGF_beta"/>
    <property type="match status" value="1"/>
</dbReference>
<dbReference type="SMART" id="SM00204">
    <property type="entry name" value="TGFB"/>
    <property type="match status" value="1"/>
</dbReference>
<accession>A0A9P0JQR3</accession>
<evidence type="ECO:0000256" key="8">
    <source>
        <dbReference type="ARBA" id="ARBA00023157"/>
    </source>
</evidence>
<keyword evidence="7 11" id="KW-0339">Growth factor</keyword>
<keyword evidence="4" id="KW-0964">Secreted</keyword>
<dbReference type="AlphaFoldDB" id="A0A9P0JQR3"/>
<keyword evidence="15" id="KW-1185">Reference proteome</keyword>
<dbReference type="GO" id="GO:0005125">
    <property type="term" value="F:cytokine activity"/>
    <property type="evidence" value="ECO:0007669"/>
    <property type="project" value="TreeGrafter"/>
</dbReference>
<dbReference type="PROSITE" id="PS00250">
    <property type="entry name" value="TGF_BETA_1"/>
    <property type="match status" value="1"/>
</dbReference>
<evidence type="ECO:0000256" key="9">
    <source>
        <dbReference type="ARBA" id="ARBA00023180"/>
    </source>
</evidence>
<evidence type="ECO:0000256" key="11">
    <source>
        <dbReference type="RuleBase" id="RU000354"/>
    </source>
</evidence>
<organism evidence="14 15">
    <name type="scientific">Acanthoscelides obtectus</name>
    <name type="common">Bean weevil</name>
    <name type="synonym">Bruchus obtectus</name>
    <dbReference type="NCBI Taxonomy" id="200917"/>
    <lineage>
        <taxon>Eukaryota</taxon>
        <taxon>Metazoa</taxon>
        <taxon>Ecdysozoa</taxon>
        <taxon>Arthropoda</taxon>
        <taxon>Hexapoda</taxon>
        <taxon>Insecta</taxon>
        <taxon>Pterygota</taxon>
        <taxon>Neoptera</taxon>
        <taxon>Endopterygota</taxon>
        <taxon>Coleoptera</taxon>
        <taxon>Polyphaga</taxon>
        <taxon>Cucujiformia</taxon>
        <taxon>Chrysomeloidea</taxon>
        <taxon>Chrysomelidae</taxon>
        <taxon>Bruchinae</taxon>
        <taxon>Bruchini</taxon>
        <taxon>Acanthoscelides</taxon>
    </lineage>
</organism>
<dbReference type="PROSITE" id="PS51362">
    <property type="entry name" value="TGF_BETA_2"/>
    <property type="match status" value="1"/>
</dbReference>
<dbReference type="Gene3D" id="2.10.90.10">
    <property type="entry name" value="Cystine-knot cytokines"/>
    <property type="match status" value="1"/>
</dbReference>
<dbReference type="Proteomes" id="UP001152888">
    <property type="component" value="Unassembled WGS sequence"/>
</dbReference>
<dbReference type="InterPro" id="IPR029034">
    <property type="entry name" value="Cystine-knot_cytokine"/>
</dbReference>
<proteinExistence type="inferred from homology"/>
<name>A0A9P0JQR3_ACAOB</name>
<dbReference type="InterPro" id="IPR015615">
    <property type="entry name" value="TGF-beta-rel"/>
</dbReference>
<keyword evidence="5" id="KW-0732">Signal</keyword>
<reference evidence="14" key="1">
    <citation type="submission" date="2022-03" db="EMBL/GenBank/DDBJ databases">
        <authorList>
            <person name="Sayadi A."/>
        </authorList>
    </citation>
    <scope>NUCLEOTIDE SEQUENCE</scope>
</reference>
<dbReference type="OrthoDB" id="5987191at2759"/>
<evidence type="ECO:0000313" key="15">
    <source>
        <dbReference type="Proteomes" id="UP001152888"/>
    </source>
</evidence>
<evidence type="ECO:0000313" key="14">
    <source>
        <dbReference type="EMBL" id="CAH1955233.1"/>
    </source>
</evidence>
<evidence type="ECO:0000256" key="6">
    <source>
        <dbReference type="ARBA" id="ARBA00022782"/>
    </source>
</evidence>
<dbReference type="FunFam" id="2.10.90.10:FF:000103">
    <property type="entry name" value="Bone morphogenetic protein 16"/>
    <property type="match status" value="1"/>
</dbReference>
<evidence type="ECO:0000256" key="1">
    <source>
        <dbReference type="ARBA" id="ARBA00004613"/>
    </source>
</evidence>
<evidence type="ECO:0000256" key="2">
    <source>
        <dbReference type="ARBA" id="ARBA00006656"/>
    </source>
</evidence>